<evidence type="ECO:0000313" key="4">
    <source>
        <dbReference type="EMBL" id="VFK76612.1"/>
    </source>
</evidence>
<organism evidence="4">
    <name type="scientific">Candidatus Kentrum sp. MB</name>
    <dbReference type="NCBI Taxonomy" id="2138164"/>
    <lineage>
        <taxon>Bacteria</taxon>
        <taxon>Pseudomonadati</taxon>
        <taxon>Pseudomonadota</taxon>
        <taxon>Gammaproteobacteria</taxon>
        <taxon>Candidatus Kentrum</taxon>
    </lineage>
</organism>
<feature type="chain" id="PRO_5036354275" description="Lipoprotein" evidence="1">
    <location>
        <begin position="20"/>
        <end position="97"/>
    </location>
</feature>
<evidence type="ECO:0008006" key="5">
    <source>
        <dbReference type="Google" id="ProtNLM"/>
    </source>
</evidence>
<proteinExistence type="predicted"/>
<dbReference type="EMBL" id="CAADFO010000069">
    <property type="protein sequence ID" value="VFK30680.1"/>
    <property type="molecule type" value="Genomic_DNA"/>
</dbReference>
<evidence type="ECO:0000313" key="2">
    <source>
        <dbReference type="EMBL" id="VFK30680.1"/>
    </source>
</evidence>
<accession>A0A451BEA6</accession>
<dbReference type="PROSITE" id="PS51257">
    <property type="entry name" value="PROKAR_LIPOPROTEIN"/>
    <property type="match status" value="1"/>
</dbReference>
<dbReference type="EMBL" id="CAADGH010000065">
    <property type="protein sequence ID" value="VFK76612.1"/>
    <property type="molecule type" value="Genomic_DNA"/>
</dbReference>
<sequence>MKRITATLLACLLSVQALAACFVQDGTFYAKEKSHMTAFAIYMDKRNPRAFDMVDDGRIKSCTRASAVVIEREDPLVHVHIMGIGKGWIYETYLHCR</sequence>
<dbReference type="AlphaFoldDB" id="A0A451BEA6"/>
<protein>
    <recommendedName>
        <fullName evidence="5">Lipoprotein</fullName>
    </recommendedName>
</protein>
<reference evidence="4" key="1">
    <citation type="submission" date="2019-02" db="EMBL/GenBank/DDBJ databases">
        <authorList>
            <person name="Gruber-Vodicka R. H."/>
            <person name="Seah K. B. B."/>
        </authorList>
    </citation>
    <scope>NUCLEOTIDE SEQUENCE</scope>
    <source>
        <strain evidence="2">BECK_BZ197</strain>
        <strain evidence="4">BECK_BZ198</strain>
        <strain evidence="3">BECK_BZ199</strain>
    </source>
</reference>
<gene>
    <name evidence="2" type="ORF">BECKMB1821G_GA0114241_106914</name>
    <name evidence="4" type="ORF">BECKMB1821H_GA0114242_106515</name>
    <name evidence="3" type="ORF">BECKMB1821I_GA0114274_106613</name>
</gene>
<evidence type="ECO:0000313" key="3">
    <source>
        <dbReference type="EMBL" id="VFK34249.1"/>
    </source>
</evidence>
<feature type="signal peptide" evidence="1">
    <location>
        <begin position="1"/>
        <end position="19"/>
    </location>
</feature>
<name>A0A451BEA6_9GAMM</name>
<evidence type="ECO:0000256" key="1">
    <source>
        <dbReference type="SAM" id="SignalP"/>
    </source>
</evidence>
<keyword evidence="1" id="KW-0732">Signal</keyword>
<dbReference type="EMBL" id="CAADFQ010000066">
    <property type="protein sequence ID" value="VFK34249.1"/>
    <property type="molecule type" value="Genomic_DNA"/>
</dbReference>